<feature type="region of interest" description="Disordered" evidence="1">
    <location>
        <begin position="1"/>
        <end position="31"/>
    </location>
</feature>
<dbReference type="EMBL" id="GISG01164628">
    <property type="protein sequence ID" value="MBA4650356.1"/>
    <property type="molecule type" value="Transcribed_RNA"/>
</dbReference>
<proteinExistence type="predicted"/>
<dbReference type="AlphaFoldDB" id="A0A7C8ZSZ6"/>
<accession>A0A7C8ZSZ6</accession>
<evidence type="ECO:0000313" key="2">
    <source>
        <dbReference type="EMBL" id="MBA4650356.1"/>
    </source>
</evidence>
<sequence>MFQILQPQKRRKQPSMETKTTDSKAITSDQTISSTIEIPRAAAAGHRRRLCGSHRHWRSDSELKPDQVVGVNNEIPCSSHLAVVEADHHWNAISLSLSHFLFLKLGEF</sequence>
<organism evidence="2">
    <name type="scientific">Opuntia streptacantha</name>
    <name type="common">Prickly pear cactus</name>
    <name type="synonym">Opuntia cardona</name>
    <dbReference type="NCBI Taxonomy" id="393608"/>
    <lineage>
        <taxon>Eukaryota</taxon>
        <taxon>Viridiplantae</taxon>
        <taxon>Streptophyta</taxon>
        <taxon>Embryophyta</taxon>
        <taxon>Tracheophyta</taxon>
        <taxon>Spermatophyta</taxon>
        <taxon>Magnoliopsida</taxon>
        <taxon>eudicotyledons</taxon>
        <taxon>Gunneridae</taxon>
        <taxon>Pentapetalae</taxon>
        <taxon>Caryophyllales</taxon>
        <taxon>Cactineae</taxon>
        <taxon>Cactaceae</taxon>
        <taxon>Opuntioideae</taxon>
        <taxon>Opuntia</taxon>
    </lineage>
</organism>
<protein>
    <submittedName>
        <fullName evidence="2">Uncharacterized protein</fullName>
    </submittedName>
</protein>
<reference evidence="2" key="2">
    <citation type="submission" date="2020-07" db="EMBL/GenBank/DDBJ databases">
        <authorList>
            <person name="Vera ALvarez R."/>
            <person name="Arias-Moreno D.M."/>
            <person name="Jimenez-Jacinto V."/>
            <person name="Jimenez-Bremont J.F."/>
            <person name="Swaminathan K."/>
            <person name="Moose S.P."/>
            <person name="Guerrero-Gonzalez M.L."/>
            <person name="Marino-Ramirez L."/>
            <person name="Landsman D."/>
            <person name="Rodriguez-Kessler M."/>
            <person name="Delgado-Sanchez P."/>
        </authorList>
    </citation>
    <scope>NUCLEOTIDE SEQUENCE</scope>
    <source>
        <tissue evidence="2">Cladode</tissue>
    </source>
</reference>
<evidence type="ECO:0000256" key="1">
    <source>
        <dbReference type="SAM" id="MobiDB-lite"/>
    </source>
</evidence>
<reference evidence="2" key="1">
    <citation type="journal article" date="2013" name="J. Plant Res.">
        <title>Effect of fungi and light on seed germination of three Opuntia species from semiarid lands of central Mexico.</title>
        <authorList>
            <person name="Delgado-Sanchez P."/>
            <person name="Jimenez-Bremont J.F."/>
            <person name="Guerrero-Gonzalez Mde L."/>
            <person name="Flores J."/>
        </authorList>
    </citation>
    <scope>NUCLEOTIDE SEQUENCE</scope>
    <source>
        <tissue evidence="2">Cladode</tissue>
    </source>
</reference>
<name>A0A7C8ZSZ6_OPUST</name>
<feature type="compositionally biased region" description="Polar residues" evidence="1">
    <location>
        <begin position="15"/>
        <end position="31"/>
    </location>
</feature>